<dbReference type="GO" id="GO:0005886">
    <property type="term" value="C:plasma membrane"/>
    <property type="evidence" value="ECO:0007669"/>
    <property type="project" value="UniProtKB-SubCell"/>
</dbReference>
<dbReference type="PANTHER" id="PTHR42709">
    <property type="entry name" value="ALKALINE PHOSPHATASE LIKE PROTEIN"/>
    <property type="match status" value="1"/>
</dbReference>
<dbReference type="InterPro" id="IPR051311">
    <property type="entry name" value="DedA_domain"/>
</dbReference>
<organism evidence="9 10">
    <name type="scientific">Listeria aquatica</name>
    <dbReference type="NCBI Taxonomy" id="1494960"/>
    <lineage>
        <taxon>Bacteria</taxon>
        <taxon>Bacillati</taxon>
        <taxon>Bacillota</taxon>
        <taxon>Bacilli</taxon>
        <taxon>Bacillales</taxon>
        <taxon>Listeriaceae</taxon>
        <taxon>Listeria</taxon>
    </lineage>
</organism>
<proteinExistence type="inferred from homology"/>
<evidence type="ECO:0000256" key="6">
    <source>
        <dbReference type="ARBA" id="ARBA00023136"/>
    </source>
</evidence>
<evidence type="ECO:0000256" key="7">
    <source>
        <dbReference type="SAM" id="Phobius"/>
    </source>
</evidence>
<evidence type="ECO:0000313" key="10">
    <source>
        <dbReference type="Proteomes" id="UP000559885"/>
    </source>
</evidence>
<evidence type="ECO:0000259" key="8">
    <source>
        <dbReference type="Pfam" id="PF09335"/>
    </source>
</evidence>
<dbReference type="InterPro" id="IPR032816">
    <property type="entry name" value="VTT_dom"/>
</dbReference>
<feature type="transmembrane region" description="Helical" evidence="7">
    <location>
        <begin position="12"/>
        <end position="30"/>
    </location>
</feature>
<sequence length="206" mass="22864">MEAWITNVMNELGYFGVFILITIENLFPPIPSELILTFGGFMTTITQMNIFLVIVSATFGSVLGAVLLYSISLYFGKERIKRIVAKYGKILRLKESDIDKADTFFARYGGRAVFFCRMIPLIRSLISIPAGMARMSFRSFIVLTTLGSLIWNTILIGLGAFLGESFGKAAAAIDSFSTVIYWVIGISVAVLLALFIKKRLSEARDE</sequence>
<name>A0A841ZIN7_9LIST</name>
<dbReference type="AlphaFoldDB" id="A0A841ZIN7"/>
<dbReference type="Pfam" id="PF09335">
    <property type="entry name" value="VTT_dom"/>
    <property type="match status" value="1"/>
</dbReference>
<dbReference type="PANTHER" id="PTHR42709:SF6">
    <property type="entry name" value="UNDECAPRENYL PHOSPHATE TRANSPORTER A"/>
    <property type="match status" value="1"/>
</dbReference>
<evidence type="ECO:0000256" key="2">
    <source>
        <dbReference type="ARBA" id="ARBA00010792"/>
    </source>
</evidence>
<evidence type="ECO:0000256" key="4">
    <source>
        <dbReference type="ARBA" id="ARBA00022692"/>
    </source>
</evidence>
<keyword evidence="5 7" id="KW-1133">Transmembrane helix</keyword>
<feature type="transmembrane region" description="Helical" evidence="7">
    <location>
        <begin position="50"/>
        <end position="76"/>
    </location>
</feature>
<protein>
    <submittedName>
        <fullName evidence="9">DedA family protein</fullName>
    </submittedName>
</protein>
<evidence type="ECO:0000256" key="1">
    <source>
        <dbReference type="ARBA" id="ARBA00004651"/>
    </source>
</evidence>
<keyword evidence="4 7" id="KW-0812">Transmembrane</keyword>
<keyword evidence="3" id="KW-1003">Cell membrane</keyword>
<feature type="transmembrane region" description="Helical" evidence="7">
    <location>
        <begin position="175"/>
        <end position="196"/>
    </location>
</feature>
<reference evidence="9 10" key="1">
    <citation type="submission" date="2020-03" db="EMBL/GenBank/DDBJ databases">
        <title>Soil Listeria distribution.</title>
        <authorList>
            <person name="Liao J."/>
            <person name="Wiedmann M."/>
        </authorList>
    </citation>
    <scope>NUCLEOTIDE SEQUENCE [LARGE SCALE GENOMIC DNA]</scope>
    <source>
        <strain evidence="9 10">FSL L7-1507</strain>
    </source>
</reference>
<comment type="caution">
    <text evidence="9">The sequence shown here is derived from an EMBL/GenBank/DDBJ whole genome shotgun (WGS) entry which is preliminary data.</text>
</comment>
<gene>
    <name evidence="9" type="ORF">HB912_02830</name>
</gene>
<feature type="transmembrane region" description="Helical" evidence="7">
    <location>
        <begin position="140"/>
        <end position="163"/>
    </location>
</feature>
<dbReference type="Proteomes" id="UP000559885">
    <property type="component" value="Unassembled WGS sequence"/>
</dbReference>
<dbReference type="RefSeq" id="WP_185372116.1">
    <property type="nucleotide sequence ID" value="NZ_CP195758.1"/>
</dbReference>
<evidence type="ECO:0000313" key="9">
    <source>
        <dbReference type="EMBL" id="MBC1520579.1"/>
    </source>
</evidence>
<feature type="domain" description="VTT" evidence="8">
    <location>
        <begin position="30"/>
        <end position="160"/>
    </location>
</feature>
<evidence type="ECO:0000256" key="5">
    <source>
        <dbReference type="ARBA" id="ARBA00022989"/>
    </source>
</evidence>
<dbReference type="EMBL" id="JAARRM010000001">
    <property type="protein sequence ID" value="MBC1520579.1"/>
    <property type="molecule type" value="Genomic_DNA"/>
</dbReference>
<keyword evidence="6 7" id="KW-0472">Membrane</keyword>
<comment type="similarity">
    <text evidence="2">Belongs to the DedA family.</text>
</comment>
<accession>A0A841ZIN7</accession>
<comment type="subcellular location">
    <subcellularLocation>
        <location evidence="1">Cell membrane</location>
        <topology evidence="1">Multi-pass membrane protein</topology>
    </subcellularLocation>
</comment>
<evidence type="ECO:0000256" key="3">
    <source>
        <dbReference type="ARBA" id="ARBA00022475"/>
    </source>
</evidence>